<proteinExistence type="predicted"/>
<dbReference type="HOGENOM" id="CLU_3247979_0_0_9"/>
<name>A5ZU70_9FIRM</name>
<sequence length="42" mass="4542">MRKSGFGSAGIALIDFLQKMTAITDGSVIITIFITLEKETSH</sequence>
<dbReference type="Proteomes" id="UP000006002">
    <property type="component" value="Unassembled WGS sequence"/>
</dbReference>
<comment type="caution">
    <text evidence="1">The sequence shown here is derived from an EMBL/GenBank/DDBJ whole genome shotgun (WGS) entry which is preliminary data.</text>
</comment>
<protein>
    <submittedName>
        <fullName evidence="1">Uncharacterized protein</fullName>
    </submittedName>
</protein>
<reference evidence="1 2" key="2">
    <citation type="submission" date="2007-04" db="EMBL/GenBank/DDBJ databases">
        <title>Draft genome sequence of Ruminococcus obeum (ATCC 29174).</title>
        <authorList>
            <person name="Sudarsanam P."/>
            <person name="Ley R."/>
            <person name="Guruge J."/>
            <person name="Turnbaugh P.J."/>
            <person name="Mahowald M."/>
            <person name="Liep D."/>
            <person name="Gordon J."/>
        </authorList>
    </citation>
    <scope>NUCLEOTIDE SEQUENCE [LARGE SCALE GENOMIC DNA]</scope>
    <source>
        <strain evidence="1 2">ATCC 29174</strain>
    </source>
</reference>
<dbReference type="AlphaFoldDB" id="A5ZU70"/>
<dbReference type="EMBL" id="AAVO02000011">
    <property type="protein sequence ID" value="EDM86896.1"/>
    <property type="molecule type" value="Genomic_DNA"/>
</dbReference>
<accession>A5ZU70</accession>
<evidence type="ECO:0000313" key="2">
    <source>
        <dbReference type="Proteomes" id="UP000006002"/>
    </source>
</evidence>
<evidence type="ECO:0000313" key="1">
    <source>
        <dbReference type="EMBL" id="EDM86896.1"/>
    </source>
</evidence>
<organism evidence="1 2">
    <name type="scientific">Blautia obeum ATCC 29174</name>
    <dbReference type="NCBI Taxonomy" id="411459"/>
    <lineage>
        <taxon>Bacteria</taxon>
        <taxon>Bacillati</taxon>
        <taxon>Bacillota</taxon>
        <taxon>Clostridia</taxon>
        <taxon>Lachnospirales</taxon>
        <taxon>Lachnospiraceae</taxon>
        <taxon>Blautia</taxon>
    </lineage>
</organism>
<reference evidence="1 2" key="1">
    <citation type="submission" date="2007-03" db="EMBL/GenBank/DDBJ databases">
        <authorList>
            <person name="Fulton L."/>
            <person name="Clifton S."/>
            <person name="Fulton B."/>
            <person name="Xu J."/>
            <person name="Minx P."/>
            <person name="Pepin K.H."/>
            <person name="Johnson M."/>
            <person name="Thiruvilangam P."/>
            <person name="Bhonagiri V."/>
            <person name="Nash W.E."/>
            <person name="Mardis E.R."/>
            <person name="Wilson R.K."/>
        </authorList>
    </citation>
    <scope>NUCLEOTIDE SEQUENCE [LARGE SCALE GENOMIC DNA]</scope>
    <source>
        <strain evidence="1 2">ATCC 29174</strain>
    </source>
</reference>
<gene>
    <name evidence="1" type="ORF">RUMOBE_02552</name>
</gene>